<comment type="subunit">
    <text evidence="9">Homodimer.</text>
</comment>
<dbReference type="NCBIfam" id="TIGR00347">
    <property type="entry name" value="bioD"/>
    <property type="match status" value="1"/>
</dbReference>
<comment type="catalytic activity">
    <reaction evidence="8">
        <text>(7R,8S)-8-amino-7-(carboxyamino)nonanoate + ATP = (4R,5S)-dethiobiotin + ADP + phosphate + H(+)</text>
        <dbReference type="Rhea" id="RHEA:63684"/>
        <dbReference type="ChEBI" id="CHEBI:15378"/>
        <dbReference type="ChEBI" id="CHEBI:30616"/>
        <dbReference type="ChEBI" id="CHEBI:43474"/>
        <dbReference type="ChEBI" id="CHEBI:149470"/>
        <dbReference type="ChEBI" id="CHEBI:149473"/>
        <dbReference type="ChEBI" id="CHEBI:456216"/>
    </reaction>
</comment>
<dbReference type="InterPro" id="IPR004472">
    <property type="entry name" value="DTB_synth_BioD"/>
</dbReference>
<feature type="binding site" evidence="9">
    <location>
        <position position="49"/>
    </location>
    <ligand>
        <name>ATP</name>
        <dbReference type="ChEBI" id="CHEBI:30616"/>
    </ligand>
</feature>
<gene>
    <name evidence="9 10" type="primary">bioD</name>
    <name evidence="10" type="ORF">ACFOMH_14710</name>
</gene>
<keyword evidence="7 9" id="KW-0460">Magnesium</keyword>
<evidence type="ECO:0000256" key="2">
    <source>
        <dbReference type="ARBA" id="ARBA00022598"/>
    </source>
</evidence>
<keyword evidence="1 9" id="KW-0963">Cytoplasm</keyword>
<comment type="caution">
    <text evidence="10">The sequence shown here is derived from an EMBL/GenBank/DDBJ whole genome shotgun (WGS) entry which is preliminary data.</text>
</comment>
<evidence type="ECO:0000313" key="10">
    <source>
        <dbReference type="EMBL" id="MFC3529428.1"/>
    </source>
</evidence>
<evidence type="ECO:0000256" key="4">
    <source>
        <dbReference type="ARBA" id="ARBA00022741"/>
    </source>
</evidence>
<evidence type="ECO:0000256" key="6">
    <source>
        <dbReference type="ARBA" id="ARBA00022840"/>
    </source>
</evidence>
<dbReference type="PANTHER" id="PTHR43210:SF2">
    <property type="entry name" value="ATP-DEPENDENT DETHIOBIOTIN SYNTHETASE BIOD 2"/>
    <property type="match status" value="1"/>
</dbReference>
<dbReference type="CDD" id="cd03109">
    <property type="entry name" value="DTBS"/>
    <property type="match status" value="1"/>
</dbReference>
<keyword evidence="4 9" id="KW-0547">Nucleotide-binding</keyword>
<dbReference type="SUPFAM" id="SSF52540">
    <property type="entry name" value="P-loop containing nucleoside triphosphate hydrolases"/>
    <property type="match status" value="1"/>
</dbReference>
<dbReference type="EMBL" id="JBHRXJ010000011">
    <property type="protein sequence ID" value="MFC3529428.1"/>
    <property type="molecule type" value="Genomic_DNA"/>
</dbReference>
<dbReference type="PANTHER" id="PTHR43210">
    <property type="entry name" value="DETHIOBIOTIN SYNTHETASE"/>
    <property type="match status" value="1"/>
</dbReference>
<reference evidence="11" key="1">
    <citation type="journal article" date="2019" name="Int. J. Syst. Evol. Microbiol.">
        <title>The Global Catalogue of Microorganisms (GCM) 10K type strain sequencing project: providing services to taxonomists for standard genome sequencing and annotation.</title>
        <authorList>
            <consortium name="The Broad Institute Genomics Platform"/>
            <consortium name="The Broad Institute Genome Sequencing Center for Infectious Disease"/>
            <person name="Wu L."/>
            <person name="Ma J."/>
        </authorList>
    </citation>
    <scope>NUCLEOTIDE SEQUENCE [LARGE SCALE GENOMIC DNA]</scope>
    <source>
        <strain evidence="11">KCTC 42899</strain>
    </source>
</reference>
<keyword evidence="2 9" id="KW-0436">Ligase</keyword>
<keyword evidence="6 9" id="KW-0067">ATP-binding</keyword>
<sequence>MTHAIVKRAVVVTGTDTGVGKTVFAAGLARALDGCYWKPVQAGIQGGTDSQAIARLSGLPTERILAEKWVLRRPLSPHHAAALEGVEINAETLNPPVVPRPLVIEGAGGVMVPLNRRRTYLDLFARWHLPVILCARTGLGTINHTLLSLAALRDRGVPVLGVALIGDEAAETQSIIAEMGRVRILGRLPRLERLNSVTLPAAFHQGFPMDGFRF</sequence>
<dbReference type="RefSeq" id="WP_377745385.1">
    <property type="nucleotide sequence ID" value="NZ_JBHRXJ010000011.1"/>
</dbReference>
<comment type="function">
    <text evidence="9">Catalyzes a mechanistically unusual reaction, the ATP-dependent insertion of CO2 between the N7 and N8 nitrogen atoms of 7,8-diaminopelargonic acid (DAPA, also called 7,8-diammoniononanoate) to form a ureido ring.</text>
</comment>
<proteinExistence type="inferred from homology"/>
<evidence type="ECO:0000256" key="1">
    <source>
        <dbReference type="ARBA" id="ARBA00022490"/>
    </source>
</evidence>
<feature type="binding site" evidence="9">
    <location>
        <position position="49"/>
    </location>
    <ligand>
        <name>Mg(2+)</name>
        <dbReference type="ChEBI" id="CHEBI:18420"/>
    </ligand>
</feature>
<feature type="binding site" evidence="9">
    <location>
        <position position="22"/>
    </location>
    <ligand>
        <name>Mg(2+)</name>
        <dbReference type="ChEBI" id="CHEBI:18420"/>
    </ligand>
</feature>
<dbReference type="Pfam" id="PF13500">
    <property type="entry name" value="AAA_26"/>
    <property type="match status" value="1"/>
</dbReference>
<evidence type="ECO:0000256" key="5">
    <source>
        <dbReference type="ARBA" id="ARBA00022756"/>
    </source>
</evidence>
<evidence type="ECO:0000256" key="3">
    <source>
        <dbReference type="ARBA" id="ARBA00022723"/>
    </source>
</evidence>
<keyword evidence="5 9" id="KW-0093">Biotin biosynthesis</keyword>
<dbReference type="GO" id="GO:0004141">
    <property type="term" value="F:dethiobiotin synthase activity"/>
    <property type="evidence" value="ECO:0007669"/>
    <property type="project" value="UniProtKB-EC"/>
</dbReference>
<dbReference type="PIRSF" id="PIRSF006755">
    <property type="entry name" value="DTB_synth"/>
    <property type="match status" value="1"/>
</dbReference>
<feature type="binding site" evidence="9">
    <location>
        <position position="105"/>
    </location>
    <ligand>
        <name>Mg(2+)</name>
        <dbReference type="ChEBI" id="CHEBI:18420"/>
    </ligand>
</feature>
<keyword evidence="11" id="KW-1185">Reference proteome</keyword>
<accession>A0ABV7R933</accession>
<feature type="binding site" evidence="9">
    <location>
        <begin position="189"/>
        <end position="191"/>
    </location>
    <ligand>
        <name>ATP</name>
        <dbReference type="ChEBI" id="CHEBI:30616"/>
    </ligand>
</feature>
<comment type="pathway">
    <text evidence="9">Cofactor biosynthesis; biotin biosynthesis; biotin from 7,8-diaminononanoate: step 1/2.</text>
</comment>
<keyword evidence="3 9" id="KW-0479">Metal-binding</keyword>
<evidence type="ECO:0000256" key="9">
    <source>
        <dbReference type="HAMAP-Rule" id="MF_00336"/>
    </source>
</evidence>
<comment type="catalytic activity">
    <reaction evidence="9">
        <text>(7R,8S)-7,8-diammoniononanoate + CO2 + ATP = (4R,5S)-dethiobiotin + ADP + phosphate + 3 H(+)</text>
        <dbReference type="Rhea" id="RHEA:15805"/>
        <dbReference type="ChEBI" id="CHEBI:15378"/>
        <dbReference type="ChEBI" id="CHEBI:16526"/>
        <dbReference type="ChEBI" id="CHEBI:30616"/>
        <dbReference type="ChEBI" id="CHEBI:43474"/>
        <dbReference type="ChEBI" id="CHEBI:149469"/>
        <dbReference type="ChEBI" id="CHEBI:149473"/>
        <dbReference type="ChEBI" id="CHEBI:456216"/>
        <dbReference type="EC" id="6.3.3.3"/>
    </reaction>
</comment>
<dbReference type="Proteomes" id="UP001595721">
    <property type="component" value="Unassembled WGS sequence"/>
</dbReference>
<evidence type="ECO:0000313" key="11">
    <source>
        <dbReference type="Proteomes" id="UP001595721"/>
    </source>
</evidence>
<name>A0ABV7R933_9RHOB</name>
<protein>
    <recommendedName>
        <fullName evidence="9">ATP-dependent dethiobiotin synthetase BioD</fullName>
        <ecNumber evidence="9">6.3.3.3</ecNumber>
    </recommendedName>
    <alternativeName>
        <fullName evidence="9">DTB synthetase</fullName>
        <shortName evidence="9">DTBS</shortName>
    </alternativeName>
    <alternativeName>
        <fullName evidence="9">Dethiobiotin synthase</fullName>
    </alternativeName>
</protein>
<dbReference type="Gene3D" id="3.40.50.300">
    <property type="entry name" value="P-loop containing nucleotide triphosphate hydrolases"/>
    <property type="match status" value="1"/>
</dbReference>
<dbReference type="EC" id="6.3.3.3" evidence="9"/>
<feature type="binding site" evidence="9">
    <location>
        <begin position="18"/>
        <end position="23"/>
    </location>
    <ligand>
        <name>ATP</name>
        <dbReference type="ChEBI" id="CHEBI:30616"/>
    </ligand>
</feature>
<organism evidence="10 11">
    <name type="scientific">Paracoccus mangrovi</name>
    <dbReference type="NCBI Taxonomy" id="1715645"/>
    <lineage>
        <taxon>Bacteria</taxon>
        <taxon>Pseudomonadati</taxon>
        <taxon>Pseudomonadota</taxon>
        <taxon>Alphaproteobacteria</taxon>
        <taxon>Rhodobacterales</taxon>
        <taxon>Paracoccaceae</taxon>
        <taxon>Paracoccus</taxon>
    </lineage>
</organism>
<comment type="similarity">
    <text evidence="9">Belongs to the dethiobiotin synthetase family.</text>
</comment>
<dbReference type="InterPro" id="IPR027417">
    <property type="entry name" value="P-loop_NTPase"/>
</dbReference>
<dbReference type="HAMAP" id="MF_00336">
    <property type="entry name" value="BioD"/>
    <property type="match status" value="1"/>
</dbReference>
<comment type="subcellular location">
    <subcellularLocation>
        <location evidence="9">Cytoplasm</location>
    </subcellularLocation>
</comment>
<evidence type="ECO:0000256" key="7">
    <source>
        <dbReference type="ARBA" id="ARBA00022842"/>
    </source>
</evidence>
<feature type="binding site" evidence="9">
    <location>
        <begin position="105"/>
        <end position="108"/>
    </location>
    <ligand>
        <name>ATP</name>
        <dbReference type="ChEBI" id="CHEBI:30616"/>
    </ligand>
</feature>
<comment type="cofactor">
    <cofactor evidence="9">
        <name>Mg(2+)</name>
        <dbReference type="ChEBI" id="CHEBI:18420"/>
    </cofactor>
</comment>
<feature type="active site" evidence="9">
    <location>
        <position position="38"/>
    </location>
</feature>
<comment type="caution">
    <text evidence="9">Lacks conserved residue(s) required for the propagation of feature annotation.</text>
</comment>
<evidence type="ECO:0000256" key="8">
    <source>
        <dbReference type="ARBA" id="ARBA00047386"/>
    </source>
</evidence>